<comment type="caution">
    <text evidence="2">The sequence shown here is derived from an EMBL/GenBank/DDBJ whole genome shotgun (WGS) entry which is preliminary data.</text>
</comment>
<evidence type="ECO:0000313" key="2">
    <source>
        <dbReference type="EMBL" id="THV53745.1"/>
    </source>
</evidence>
<accession>A0A4S8RBC0</accession>
<proteinExistence type="predicted"/>
<organism evidence="2 3">
    <name type="scientific">Botrytis galanthina</name>
    <dbReference type="NCBI Taxonomy" id="278940"/>
    <lineage>
        <taxon>Eukaryota</taxon>
        <taxon>Fungi</taxon>
        <taxon>Dikarya</taxon>
        <taxon>Ascomycota</taxon>
        <taxon>Pezizomycotina</taxon>
        <taxon>Leotiomycetes</taxon>
        <taxon>Helotiales</taxon>
        <taxon>Sclerotiniaceae</taxon>
        <taxon>Botrytis</taxon>
    </lineage>
</organism>
<feature type="compositionally biased region" description="Low complexity" evidence="1">
    <location>
        <begin position="11"/>
        <end position="22"/>
    </location>
</feature>
<feature type="region of interest" description="Disordered" evidence="1">
    <location>
        <begin position="1"/>
        <end position="96"/>
    </location>
</feature>
<dbReference type="AlphaFoldDB" id="A0A4S8RBC0"/>
<feature type="compositionally biased region" description="Basic and acidic residues" evidence="1">
    <location>
        <begin position="38"/>
        <end position="47"/>
    </location>
</feature>
<dbReference type="PROSITE" id="PS51257">
    <property type="entry name" value="PROKAR_LIPOPROTEIN"/>
    <property type="match status" value="1"/>
</dbReference>
<dbReference type="Proteomes" id="UP000308671">
    <property type="component" value="Unassembled WGS sequence"/>
</dbReference>
<evidence type="ECO:0000313" key="3">
    <source>
        <dbReference type="Proteomes" id="UP000308671"/>
    </source>
</evidence>
<sequence length="245" mass="27398">MIDSKYPILNPPTRVRSRPSTPGASFLHTSSLSCPTRHPAETKEVNKDLPPNASASSPPSPVKIRKLGGPERALRSKTSLTLSLPEEETFGQPSIDLPGLNIARDFGHGSGAGSRTSRIEERRSVVFVEETRENGGKISEGVNLDAHERRVGDRGLGPEPVRDEAEVAKQRSISEMLERREDDEEDKCNRYFSRFGKVLGYLTVKFQGFEDSAWILDRKPSMFRNEVLAIIKDHKGTMMVVYEYE</sequence>
<dbReference type="EMBL" id="PQXL01000043">
    <property type="protein sequence ID" value="THV53745.1"/>
    <property type="molecule type" value="Genomic_DNA"/>
</dbReference>
<reference evidence="2 3" key="1">
    <citation type="submission" date="2017-12" db="EMBL/GenBank/DDBJ databases">
        <title>Comparative genomics of Botrytis spp.</title>
        <authorList>
            <person name="Valero-Jimenez C.A."/>
            <person name="Tapia P."/>
            <person name="Veloso J."/>
            <person name="Silva-Moreno E."/>
            <person name="Staats M."/>
            <person name="Valdes J.H."/>
            <person name="Van Kan J.A.L."/>
        </authorList>
    </citation>
    <scope>NUCLEOTIDE SEQUENCE [LARGE SCALE GENOMIC DNA]</scope>
    <source>
        <strain evidence="2 3">MUCL435</strain>
    </source>
</reference>
<evidence type="ECO:0000256" key="1">
    <source>
        <dbReference type="SAM" id="MobiDB-lite"/>
    </source>
</evidence>
<keyword evidence="3" id="KW-1185">Reference proteome</keyword>
<protein>
    <submittedName>
        <fullName evidence="2">Uncharacterized protein</fullName>
    </submittedName>
</protein>
<name>A0A4S8RBC0_9HELO</name>
<dbReference type="OrthoDB" id="3523735at2759"/>
<gene>
    <name evidence="2" type="ORF">BGAL_0043g00310</name>
</gene>